<sequence length="451" mass="51972">MELLDLCYDVLIRILQEIDPADLASCARTSWGFNNFIKSNQSLYKAHFLKHYDDPRRIPSAPEPNWITDLQQMVRFEKILASEDQDMKRNNFTFIASTVEKALSFASEDDGVSRNISALAEVFKQPQNLEAIMYGSSLYQRAGSQWETTAKTGEDQQISARLHCLHGMTLDARGRRSLSTHPYARSRIYDLRNYTDATRWGPFRDDGSMRVDWEMLESIMIDLTYNSCVCCPRFMPRFLPRWNDPFSGMVKDHVRAQYPVTLPLEPEIPLELKDPYNISGVWHRIVCFLDYNDLYSFNFGRNQVPSDQPREPCHKEEAIRHIKMDLKVTEVKPPGKFDNQALPIVRFTGLSKSTEALWDPNANSRIRGTVRLTPEGEVRWTTISVFFGGEERWRSEGIQVGGVNSKRGVVGTWFDKDYDLHGPAGPTAFWKMSDESSESEVFEEESDEDFQ</sequence>
<name>A0A6A6T6A3_9PLEO</name>
<keyword evidence="3" id="KW-1185">Reference proteome</keyword>
<feature type="domain" description="F-box" evidence="1">
    <location>
        <begin position="1"/>
        <end position="47"/>
    </location>
</feature>
<dbReference type="InterPro" id="IPR001810">
    <property type="entry name" value="F-box_dom"/>
</dbReference>
<reference evidence="2" key="1">
    <citation type="journal article" date="2020" name="Stud. Mycol.">
        <title>101 Dothideomycetes genomes: a test case for predicting lifestyles and emergence of pathogens.</title>
        <authorList>
            <person name="Haridas S."/>
            <person name="Albert R."/>
            <person name="Binder M."/>
            <person name="Bloem J."/>
            <person name="Labutti K."/>
            <person name="Salamov A."/>
            <person name="Andreopoulos B."/>
            <person name="Baker S."/>
            <person name="Barry K."/>
            <person name="Bills G."/>
            <person name="Bluhm B."/>
            <person name="Cannon C."/>
            <person name="Castanera R."/>
            <person name="Culley D."/>
            <person name="Daum C."/>
            <person name="Ezra D."/>
            <person name="Gonzalez J."/>
            <person name="Henrissat B."/>
            <person name="Kuo A."/>
            <person name="Liang C."/>
            <person name="Lipzen A."/>
            <person name="Lutzoni F."/>
            <person name="Magnuson J."/>
            <person name="Mondo S."/>
            <person name="Nolan M."/>
            <person name="Ohm R."/>
            <person name="Pangilinan J."/>
            <person name="Park H.-J."/>
            <person name="Ramirez L."/>
            <person name="Alfaro M."/>
            <person name="Sun H."/>
            <person name="Tritt A."/>
            <person name="Yoshinaga Y."/>
            <person name="Zwiers L.-H."/>
            <person name="Turgeon B."/>
            <person name="Goodwin S."/>
            <person name="Spatafora J."/>
            <person name="Crous P."/>
            <person name="Grigoriev I."/>
        </authorList>
    </citation>
    <scope>NUCLEOTIDE SEQUENCE</scope>
    <source>
        <strain evidence="2">CBS 122681</strain>
    </source>
</reference>
<dbReference type="OrthoDB" id="3226064at2759"/>
<proteinExistence type="predicted"/>
<dbReference type="InterPro" id="IPR036047">
    <property type="entry name" value="F-box-like_dom_sf"/>
</dbReference>
<evidence type="ECO:0000313" key="2">
    <source>
        <dbReference type="EMBL" id="KAF2654827.1"/>
    </source>
</evidence>
<dbReference type="Pfam" id="PF00646">
    <property type="entry name" value="F-box"/>
    <property type="match status" value="1"/>
</dbReference>
<dbReference type="EMBL" id="MU004358">
    <property type="protein sequence ID" value="KAF2654827.1"/>
    <property type="molecule type" value="Genomic_DNA"/>
</dbReference>
<protein>
    <recommendedName>
        <fullName evidence="1">F-box domain-containing protein</fullName>
    </recommendedName>
</protein>
<dbReference type="SMART" id="SM00256">
    <property type="entry name" value="FBOX"/>
    <property type="match status" value="1"/>
</dbReference>
<dbReference type="Proteomes" id="UP000799324">
    <property type="component" value="Unassembled WGS sequence"/>
</dbReference>
<evidence type="ECO:0000259" key="1">
    <source>
        <dbReference type="PROSITE" id="PS50181"/>
    </source>
</evidence>
<evidence type="ECO:0000313" key="3">
    <source>
        <dbReference type="Proteomes" id="UP000799324"/>
    </source>
</evidence>
<dbReference type="AlphaFoldDB" id="A0A6A6T6A3"/>
<accession>A0A6A6T6A3</accession>
<dbReference type="CDD" id="cd09917">
    <property type="entry name" value="F-box_SF"/>
    <property type="match status" value="1"/>
</dbReference>
<gene>
    <name evidence="2" type="ORF">K491DRAFT_693499</name>
</gene>
<dbReference type="PROSITE" id="PS50181">
    <property type="entry name" value="FBOX"/>
    <property type="match status" value="1"/>
</dbReference>
<dbReference type="Gene3D" id="1.20.1280.50">
    <property type="match status" value="1"/>
</dbReference>
<dbReference type="SUPFAM" id="SSF81383">
    <property type="entry name" value="F-box domain"/>
    <property type="match status" value="1"/>
</dbReference>
<organism evidence="2 3">
    <name type="scientific">Lophiostoma macrostomum CBS 122681</name>
    <dbReference type="NCBI Taxonomy" id="1314788"/>
    <lineage>
        <taxon>Eukaryota</taxon>
        <taxon>Fungi</taxon>
        <taxon>Dikarya</taxon>
        <taxon>Ascomycota</taxon>
        <taxon>Pezizomycotina</taxon>
        <taxon>Dothideomycetes</taxon>
        <taxon>Pleosporomycetidae</taxon>
        <taxon>Pleosporales</taxon>
        <taxon>Lophiostomataceae</taxon>
        <taxon>Lophiostoma</taxon>
    </lineage>
</organism>